<dbReference type="SUPFAM" id="SSF81301">
    <property type="entry name" value="Nucleotidyltransferase"/>
    <property type="match status" value="1"/>
</dbReference>
<evidence type="ECO:0000313" key="12">
    <source>
        <dbReference type="Proteomes" id="UP001521209"/>
    </source>
</evidence>
<reference evidence="11 12" key="1">
    <citation type="submission" date="2022-01" db="EMBL/GenBank/DDBJ databases">
        <authorList>
            <person name="Won M."/>
            <person name="Kim S.-J."/>
            <person name="Kwon S.-W."/>
        </authorList>
    </citation>
    <scope>NUCLEOTIDE SEQUENCE [LARGE SCALE GENOMIC DNA]</scope>
    <source>
        <strain evidence="11 12">KCTC 23505</strain>
    </source>
</reference>
<protein>
    <submittedName>
        <fullName evidence="11">CCA tRNA nucleotidyltransferase</fullName>
    </submittedName>
</protein>
<dbReference type="PANTHER" id="PTHR46173">
    <property type="entry name" value="CCA TRNA NUCLEOTIDYLTRANSFERASE 1, MITOCHONDRIAL"/>
    <property type="match status" value="1"/>
</dbReference>
<dbReference type="Proteomes" id="UP001521209">
    <property type="component" value="Unassembled WGS sequence"/>
</dbReference>
<dbReference type="InterPro" id="IPR002646">
    <property type="entry name" value="PolA_pol_head_dom"/>
</dbReference>
<dbReference type="Gene3D" id="1.10.3090.10">
    <property type="entry name" value="cca-adding enzyme, domain 2"/>
    <property type="match status" value="1"/>
</dbReference>
<proteinExistence type="inferred from homology"/>
<keyword evidence="2 8" id="KW-0808">Transferase</keyword>
<keyword evidence="7" id="KW-0460">Magnesium</keyword>
<dbReference type="PANTHER" id="PTHR46173:SF1">
    <property type="entry name" value="CCA TRNA NUCLEOTIDYLTRANSFERASE 1, MITOCHONDRIAL"/>
    <property type="match status" value="1"/>
</dbReference>
<keyword evidence="6" id="KW-0547">Nucleotide-binding</keyword>
<dbReference type="InterPro" id="IPR032828">
    <property type="entry name" value="PolyA_RNA-bd"/>
</dbReference>
<evidence type="ECO:0000256" key="8">
    <source>
        <dbReference type="RuleBase" id="RU003953"/>
    </source>
</evidence>
<keyword evidence="4" id="KW-0548">Nucleotidyltransferase</keyword>
<comment type="cofactor">
    <cofactor evidence="1">
        <name>Mg(2+)</name>
        <dbReference type="ChEBI" id="CHEBI:18420"/>
    </cofactor>
</comment>
<dbReference type="RefSeq" id="WP_235705859.1">
    <property type="nucleotide sequence ID" value="NZ_JAKGBZ010000061.1"/>
</dbReference>
<dbReference type="CDD" id="cd05398">
    <property type="entry name" value="NT_ClassII-CCAase"/>
    <property type="match status" value="1"/>
</dbReference>
<sequence length="383" mass="41658">MNDPRLEILWNALPEARIVGGAVRDILAGRECADIDLAVPLEPEAVAQRLAQAGIRAIPTGLDHGTITALIDGRSFEITTLRHDVATDGRRATVSFTDDWRADAARRDFTINAMSMDRAGTVFDCFGGRADLATGIVRFVGVAAVRIAEDYLRILRFFRFFARYGRGQPDAAAIAAITELRKGLARLSAERVWQELKQILTTPDPRTALRLMVQTGVLGIVLPESAALSRFEAVLSREAPPDPILRLAALIETDGAGLAERLRLSEAERTRLAALRIAPDLPPDIEIGALRRALADTEPDILTGRTWLTPDDADRTSLRARLAATPRPIFPLKGRDALALGAEPGPPVGEALAAARAWWLARDCEPDAEACRVELARNLHSGR</sequence>
<organism evidence="11 12">
    <name type="scientific">Acidiphilium iwatense</name>
    <dbReference type="NCBI Taxonomy" id="768198"/>
    <lineage>
        <taxon>Bacteria</taxon>
        <taxon>Pseudomonadati</taxon>
        <taxon>Pseudomonadota</taxon>
        <taxon>Alphaproteobacteria</taxon>
        <taxon>Acetobacterales</taxon>
        <taxon>Acidocellaceae</taxon>
        <taxon>Acidiphilium</taxon>
    </lineage>
</organism>
<evidence type="ECO:0000256" key="2">
    <source>
        <dbReference type="ARBA" id="ARBA00022679"/>
    </source>
</evidence>
<dbReference type="InterPro" id="IPR050264">
    <property type="entry name" value="Bact_CCA-adding_enz_type3_sf"/>
</dbReference>
<evidence type="ECO:0000256" key="1">
    <source>
        <dbReference type="ARBA" id="ARBA00001946"/>
    </source>
</evidence>
<keyword evidence="5" id="KW-0479">Metal-binding</keyword>
<comment type="caution">
    <text evidence="11">The sequence shown here is derived from an EMBL/GenBank/DDBJ whole genome shotgun (WGS) entry which is preliminary data.</text>
</comment>
<dbReference type="Pfam" id="PF01743">
    <property type="entry name" value="PolyA_pol"/>
    <property type="match status" value="1"/>
</dbReference>
<evidence type="ECO:0000313" key="11">
    <source>
        <dbReference type="EMBL" id="MCF3948577.1"/>
    </source>
</evidence>
<feature type="domain" description="Poly A polymerase head" evidence="9">
    <location>
        <begin position="16"/>
        <end position="138"/>
    </location>
</feature>
<evidence type="ECO:0000256" key="4">
    <source>
        <dbReference type="ARBA" id="ARBA00022695"/>
    </source>
</evidence>
<dbReference type="EMBL" id="JAKGBZ010000061">
    <property type="protein sequence ID" value="MCF3948577.1"/>
    <property type="molecule type" value="Genomic_DNA"/>
</dbReference>
<keyword evidence="3" id="KW-0819">tRNA processing</keyword>
<evidence type="ECO:0000256" key="7">
    <source>
        <dbReference type="ARBA" id="ARBA00022842"/>
    </source>
</evidence>
<evidence type="ECO:0000259" key="9">
    <source>
        <dbReference type="Pfam" id="PF01743"/>
    </source>
</evidence>
<keyword evidence="12" id="KW-1185">Reference proteome</keyword>
<keyword evidence="8" id="KW-0694">RNA-binding</keyword>
<dbReference type="SUPFAM" id="SSF81891">
    <property type="entry name" value="Poly A polymerase C-terminal region-like"/>
    <property type="match status" value="1"/>
</dbReference>
<evidence type="ECO:0000256" key="5">
    <source>
        <dbReference type="ARBA" id="ARBA00022723"/>
    </source>
</evidence>
<feature type="domain" description="tRNA nucleotidyltransferase/poly(A) polymerase RNA and SrmB- binding" evidence="10">
    <location>
        <begin position="174"/>
        <end position="226"/>
    </location>
</feature>
<dbReference type="Pfam" id="PF12627">
    <property type="entry name" value="PolyA_pol_RNAbd"/>
    <property type="match status" value="1"/>
</dbReference>
<comment type="similarity">
    <text evidence="8">Belongs to the tRNA nucleotidyltransferase/poly(A) polymerase family.</text>
</comment>
<dbReference type="Gene3D" id="3.30.460.10">
    <property type="entry name" value="Beta Polymerase, domain 2"/>
    <property type="match status" value="1"/>
</dbReference>
<evidence type="ECO:0000256" key="3">
    <source>
        <dbReference type="ARBA" id="ARBA00022694"/>
    </source>
</evidence>
<evidence type="ECO:0000256" key="6">
    <source>
        <dbReference type="ARBA" id="ARBA00022741"/>
    </source>
</evidence>
<name>A0ABS9E0P9_9PROT</name>
<evidence type="ECO:0000259" key="10">
    <source>
        <dbReference type="Pfam" id="PF12627"/>
    </source>
</evidence>
<gene>
    <name evidence="11" type="ORF">L2A60_18080</name>
</gene>
<accession>A0ABS9E0P9</accession>
<dbReference type="InterPro" id="IPR043519">
    <property type="entry name" value="NT_sf"/>
</dbReference>